<keyword evidence="2" id="KW-1185">Reference proteome</keyword>
<dbReference type="EMBL" id="CM039428">
    <property type="protein sequence ID" value="KAI4351608.1"/>
    <property type="molecule type" value="Genomic_DNA"/>
</dbReference>
<dbReference type="Proteomes" id="UP000828941">
    <property type="component" value="Chromosome 3"/>
</dbReference>
<comment type="caution">
    <text evidence="1">The sequence shown here is derived from an EMBL/GenBank/DDBJ whole genome shotgun (WGS) entry which is preliminary data.</text>
</comment>
<gene>
    <name evidence="1" type="ORF">L6164_005952</name>
</gene>
<evidence type="ECO:0000313" key="2">
    <source>
        <dbReference type="Proteomes" id="UP000828941"/>
    </source>
</evidence>
<evidence type="ECO:0000313" key="1">
    <source>
        <dbReference type="EMBL" id="KAI4351608.1"/>
    </source>
</evidence>
<sequence>MSKIAANPSGAVMEEKKDAASISHHEEGFCVQEVGKDDGLKSAIAEMGEVKEENERLKMMLERVEKDYQSLQLRFFDILQKEASEKGSAEGSVTSLDETEEPEMVSLRLGRNPREPKKDERNGTCNKAKENEDFELASNCLTLGLDATCQLSMELASESSEEPKETEAGGETWPTSKSVKARNGDDEISDQMPTKRARVSVRARCDTPTMNDGCQWRKYGQKIAKGNPSCPRAYYRCTVAPACPVRKQVQRCAEDMSILITTYEGTHNHPLPVSATAMASTTSAAASMLLSDSSTSQPSTHSSALSGTVFNGLSFSHFDQSRAKQGLFPNHAASPLFPTITLDLTSASSSSPAHVTRLPSNIASGPRYPPTNLSFCSKEPTIIPAVWGNGFPNNGTLAMDKPPMRSLNLGNQFQEHFYQQYMKNQAPSRDALAKTLTKVISTDPSLRSVIAAAVTSVMGQGSSNRNHGGEVSGPGLSLSLGNQHAAIASKANPMIQNGKGMLPGYFNWLSSSSSPNGGLMLQSPLPFSVSKSSTAPSIIDQINH</sequence>
<reference evidence="1 2" key="1">
    <citation type="journal article" date="2022" name="DNA Res.">
        <title>Chromosomal-level genome assembly of the orchid tree Bauhinia variegata (Leguminosae; Cercidoideae) supports the allotetraploid origin hypothesis of Bauhinia.</title>
        <authorList>
            <person name="Zhong Y."/>
            <person name="Chen Y."/>
            <person name="Zheng D."/>
            <person name="Pang J."/>
            <person name="Liu Y."/>
            <person name="Luo S."/>
            <person name="Meng S."/>
            <person name="Qian L."/>
            <person name="Wei D."/>
            <person name="Dai S."/>
            <person name="Zhou R."/>
        </authorList>
    </citation>
    <scope>NUCLEOTIDE SEQUENCE [LARGE SCALE GENOMIC DNA]</scope>
    <source>
        <strain evidence="1">BV-YZ2020</strain>
    </source>
</reference>
<organism evidence="1 2">
    <name type="scientific">Bauhinia variegata</name>
    <name type="common">Purple orchid tree</name>
    <name type="synonym">Phanera variegata</name>
    <dbReference type="NCBI Taxonomy" id="167791"/>
    <lineage>
        <taxon>Eukaryota</taxon>
        <taxon>Viridiplantae</taxon>
        <taxon>Streptophyta</taxon>
        <taxon>Embryophyta</taxon>
        <taxon>Tracheophyta</taxon>
        <taxon>Spermatophyta</taxon>
        <taxon>Magnoliopsida</taxon>
        <taxon>eudicotyledons</taxon>
        <taxon>Gunneridae</taxon>
        <taxon>Pentapetalae</taxon>
        <taxon>rosids</taxon>
        <taxon>fabids</taxon>
        <taxon>Fabales</taxon>
        <taxon>Fabaceae</taxon>
        <taxon>Cercidoideae</taxon>
        <taxon>Cercideae</taxon>
        <taxon>Bauhiniinae</taxon>
        <taxon>Bauhinia</taxon>
    </lineage>
</organism>
<accession>A0ACB9PSV6</accession>
<name>A0ACB9PSV6_BAUVA</name>
<proteinExistence type="predicted"/>
<protein>
    <submittedName>
        <fullName evidence="1">Uncharacterized protein</fullName>
    </submittedName>
</protein>